<dbReference type="InterPro" id="IPR013766">
    <property type="entry name" value="Thioredoxin_domain"/>
</dbReference>
<keyword evidence="4" id="KW-0676">Redox-active center</keyword>
<dbReference type="OrthoDB" id="9794348at2"/>
<evidence type="ECO:0000256" key="5">
    <source>
        <dbReference type="SAM" id="SignalP"/>
    </source>
</evidence>
<dbReference type="GO" id="GO:0030313">
    <property type="term" value="C:cell envelope"/>
    <property type="evidence" value="ECO:0007669"/>
    <property type="project" value="UniProtKB-SubCell"/>
</dbReference>
<dbReference type="PROSITE" id="PS00194">
    <property type="entry name" value="THIOREDOXIN_1"/>
    <property type="match status" value="1"/>
</dbReference>
<evidence type="ECO:0000256" key="3">
    <source>
        <dbReference type="ARBA" id="ARBA00023157"/>
    </source>
</evidence>
<dbReference type="RefSeq" id="WP_036874866.1">
    <property type="nucleotide sequence ID" value="NZ_JRNN01000095.1"/>
</dbReference>
<evidence type="ECO:0000313" key="7">
    <source>
        <dbReference type="EMBL" id="KGF33182.1"/>
    </source>
</evidence>
<keyword evidence="3" id="KW-1015">Disulfide bond</keyword>
<evidence type="ECO:0000259" key="6">
    <source>
        <dbReference type="PROSITE" id="PS51352"/>
    </source>
</evidence>
<dbReference type="PROSITE" id="PS51352">
    <property type="entry name" value="THIOREDOXIN_2"/>
    <property type="match status" value="1"/>
</dbReference>
<comment type="subcellular location">
    <subcellularLocation>
        <location evidence="1">Cell envelope</location>
    </subcellularLocation>
</comment>
<keyword evidence="2" id="KW-0201">Cytochrome c-type biogenesis</keyword>
<protein>
    <submittedName>
        <fullName evidence="7">Antioxidant AhpC</fullName>
    </submittedName>
</protein>
<feature type="domain" description="Thioredoxin" evidence="6">
    <location>
        <begin position="219"/>
        <end position="361"/>
    </location>
</feature>
<dbReference type="GO" id="GO:0017004">
    <property type="term" value="P:cytochrome complex assembly"/>
    <property type="evidence" value="ECO:0007669"/>
    <property type="project" value="UniProtKB-KW"/>
</dbReference>
<evidence type="ECO:0000256" key="1">
    <source>
        <dbReference type="ARBA" id="ARBA00004196"/>
    </source>
</evidence>
<dbReference type="Pfam" id="PF14289">
    <property type="entry name" value="DUF4369"/>
    <property type="match status" value="1"/>
</dbReference>
<dbReference type="AlphaFoldDB" id="A0A096ARC9"/>
<dbReference type="SUPFAM" id="SSF52833">
    <property type="entry name" value="Thioredoxin-like"/>
    <property type="match status" value="1"/>
</dbReference>
<dbReference type="Gene3D" id="3.40.30.10">
    <property type="entry name" value="Glutaredoxin"/>
    <property type="match status" value="1"/>
</dbReference>
<sequence length="361" mass="40368">MKKYLFTAAVALLATAMQAQNAEYVITGTAPANAKMVYYYDNGQFRKTDSTTVSNGKFQLNGTKPLNTFITVATDASHSITVINDRTPITVNLNNQSVTGSAQNVQFVALQKQQSKQDEKMMDIYKKYQEIAADMTIEGQTKKATFEKQMEQLQEQQVQDILKFTNTHKTSVAPAYFLGQMFYSLSYNDLVSILDNTCAYYNHPMMEGAKRQLVSLGKRRPGLQFTDLAMHDTQGKPAKLSQWVGKGNYVLVDFWASWCGPCRQEMPNVVDAYKRYHAAKGFDVVGVSFDSKADAWKKGIADLQLPWHNISDLKGWKCAAAQVYGINSIPSNILVDPSGQIIAHDLRGSKLAEKLKEIFGY</sequence>
<feature type="signal peptide" evidence="5">
    <location>
        <begin position="1"/>
        <end position="19"/>
    </location>
</feature>
<gene>
    <name evidence="7" type="ORF">HMPREF2137_12245</name>
</gene>
<dbReference type="InterPro" id="IPR050553">
    <property type="entry name" value="Thioredoxin_ResA/DsbE_sf"/>
</dbReference>
<dbReference type="InterPro" id="IPR036249">
    <property type="entry name" value="Thioredoxin-like_sf"/>
</dbReference>
<organism evidence="7 8">
    <name type="scientific">Hoylesella buccalis DNF00853</name>
    <dbReference type="NCBI Taxonomy" id="1401074"/>
    <lineage>
        <taxon>Bacteria</taxon>
        <taxon>Pseudomonadati</taxon>
        <taxon>Bacteroidota</taxon>
        <taxon>Bacteroidia</taxon>
        <taxon>Bacteroidales</taxon>
        <taxon>Prevotellaceae</taxon>
        <taxon>Hoylesella</taxon>
    </lineage>
</organism>
<dbReference type="PANTHER" id="PTHR42852:SF6">
    <property type="entry name" value="THIOL:DISULFIDE INTERCHANGE PROTEIN DSBE"/>
    <property type="match status" value="1"/>
</dbReference>
<dbReference type="InterPro" id="IPR000866">
    <property type="entry name" value="AhpC/TSA"/>
</dbReference>
<accession>A0A096ARC9</accession>
<feature type="chain" id="PRO_5001916581" evidence="5">
    <location>
        <begin position="20"/>
        <end position="361"/>
    </location>
</feature>
<reference evidence="7 8" key="1">
    <citation type="submission" date="2014-07" db="EMBL/GenBank/DDBJ databases">
        <authorList>
            <person name="McCorrison J."/>
            <person name="Sanka R."/>
            <person name="Torralba M."/>
            <person name="Gillis M."/>
            <person name="Haft D.H."/>
            <person name="Methe B."/>
            <person name="Sutton G."/>
            <person name="Nelson K.E."/>
        </authorList>
    </citation>
    <scope>NUCLEOTIDE SEQUENCE [LARGE SCALE GENOMIC DNA]</scope>
    <source>
        <strain evidence="7 8">DNF00853</strain>
    </source>
</reference>
<dbReference type="InterPro" id="IPR017937">
    <property type="entry name" value="Thioredoxin_CS"/>
</dbReference>
<proteinExistence type="predicted"/>
<dbReference type="Pfam" id="PF00578">
    <property type="entry name" value="AhpC-TSA"/>
    <property type="match status" value="1"/>
</dbReference>
<keyword evidence="5" id="KW-0732">Signal</keyword>
<dbReference type="Proteomes" id="UP000029556">
    <property type="component" value="Unassembled WGS sequence"/>
</dbReference>
<evidence type="ECO:0000256" key="4">
    <source>
        <dbReference type="ARBA" id="ARBA00023284"/>
    </source>
</evidence>
<dbReference type="PANTHER" id="PTHR42852">
    <property type="entry name" value="THIOL:DISULFIDE INTERCHANGE PROTEIN DSBE"/>
    <property type="match status" value="1"/>
</dbReference>
<dbReference type="EMBL" id="JRNN01000095">
    <property type="protein sequence ID" value="KGF33182.1"/>
    <property type="molecule type" value="Genomic_DNA"/>
</dbReference>
<name>A0A096ARC9_9BACT</name>
<dbReference type="InterPro" id="IPR025380">
    <property type="entry name" value="DUF4369"/>
</dbReference>
<evidence type="ECO:0000256" key="2">
    <source>
        <dbReference type="ARBA" id="ARBA00022748"/>
    </source>
</evidence>
<evidence type="ECO:0000313" key="8">
    <source>
        <dbReference type="Proteomes" id="UP000029556"/>
    </source>
</evidence>
<comment type="caution">
    <text evidence="7">The sequence shown here is derived from an EMBL/GenBank/DDBJ whole genome shotgun (WGS) entry which is preliminary data.</text>
</comment>
<dbReference type="CDD" id="cd02966">
    <property type="entry name" value="TlpA_like_family"/>
    <property type="match status" value="1"/>
</dbReference>